<dbReference type="EMBL" id="BARX01000013">
    <property type="protein sequence ID" value="GAD02096.1"/>
    <property type="molecule type" value="Genomic_DNA"/>
</dbReference>
<dbReference type="InterPro" id="IPR011057">
    <property type="entry name" value="Mss4-like_sf"/>
</dbReference>
<comment type="caution">
    <text evidence="1">The sequence shown here is derived from an EMBL/GenBank/DDBJ whole genome shotgun (WGS) entry which is preliminary data.</text>
</comment>
<name>R9PTA8_AGAAL</name>
<evidence type="ECO:0000313" key="2">
    <source>
        <dbReference type="Proteomes" id="UP000014461"/>
    </source>
</evidence>
<keyword evidence="2" id="KW-1185">Reference proteome</keyword>
<dbReference type="Proteomes" id="UP000014461">
    <property type="component" value="Unassembled WGS sequence"/>
</dbReference>
<reference evidence="1" key="1">
    <citation type="journal article" date="2013" name="Genome Announc.">
        <title>Draft Genome Sequence of Agarivorans albus Strain MKT 106T, an Agarolytic Marine Bacterium.</title>
        <authorList>
            <person name="Yasuike M."/>
            <person name="Nakamura Y."/>
            <person name="Kai W."/>
            <person name="Fujiwara A."/>
            <person name="Fukui Y."/>
            <person name="Satomi M."/>
            <person name="Sano M."/>
        </authorList>
    </citation>
    <scope>NUCLEOTIDE SEQUENCE [LARGE SCALE GENOMIC DNA]</scope>
</reference>
<protein>
    <submittedName>
        <fullName evidence="1">Uncharacterized protein</fullName>
    </submittedName>
</protein>
<organism evidence="1 2">
    <name type="scientific">Agarivorans albus MKT 106</name>
    <dbReference type="NCBI Taxonomy" id="1331007"/>
    <lineage>
        <taxon>Bacteria</taxon>
        <taxon>Pseudomonadati</taxon>
        <taxon>Pseudomonadota</taxon>
        <taxon>Gammaproteobacteria</taxon>
        <taxon>Alteromonadales</taxon>
        <taxon>Alteromonadaceae</taxon>
        <taxon>Agarivorans</taxon>
    </lineage>
</organism>
<proteinExistence type="predicted"/>
<dbReference type="AlphaFoldDB" id="R9PTA8"/>
<gene>
    <name evidence="1" type="ORF">AALB_2176</name>
</gene>
<evidence type="ECO:0000313" key="1">
    <source>
        <dbReference type="EMBL" id="GAD02096.1"/>
    </source>
</evidence>
<accession>R9PTA8</accession>
<dbReference type="SUPFAM" id="SSF51316">
    <property type="entry name" value="Mss4-like"/>
    <property type="match status" value="1"/>
</dbReference>
<sequence length="53" mass="6148">MPYLSSTKQWVIVPAGGLNNCPSLKPQDHIFTNEKAEWYKDIEEIAQYPHFPD</sequence>